<dbReference type="RefSeq" id="WP_091949708.1">
    <property type="nucleotide sequence ID" value="NZ_FOSV01000017.1"/>
</dbReference>
<feature type="active site" evidence="2">
    <location>
        <position position="47"/>
    </location>
</feature>
<gene>
    <name evidence="3" type="ORF">SAMN04488125_11767</name>
</gene>
<evidence type="ECO:0000256" key="2">
    <source>
        <dbReference type="PIRSR" id="PIRSR016184-1"/>
    </source>
</evidence>
<keyword evidence="3" id="KW-0413">Isomerase</keyword>
<reference evidence="4" key="1">
    <citation type="submission" date="2016-10" db="EMBL/GenBank/DDBJ databases">
        <authorList>
            <person name="Varghese N."/>
            <person name="Submissions S."/>
        </authorList>
    </citation>
    <scope>NUCLEOTIDE SEQUENCE [LARGE SCALE GENOMIC DNA]</scope>
    <source>
        <strain evidence="4">CGMCC 1.6474</strain>
    </source>
</reference>
<dbReference type="OrthoDB" id="9788221at2"/>
<proteinExistence type="inferred from homology"/>
<dbReference type="EMBL" id="FOSV01000017">
    <property type="protein sequence ID" value="SFL53511.1"/>
    <property type="molecule type" value="Genomic_DNA"/>
</dbReference>
<protein>
    <submittedName>
        <fullName evidence="3">Trans-2,3-dihydro-3-hydroxyanthranilate isomerase</fullName>
    </submittedName>
</protein>
<accession>A0A1I4II68</accession>
<dbReference type="InterPro" id="IPR003719">
    <property type="entry name" value="Phenazine_PhzF-like"/>
</dbReference>
<dbReference type="PIRSF" id="PIRSF016184">
    <property type="entry name" value="PhzC_PhzF"/>
    <property type="match status" value="1"/>
</dbReference>
<dbReference type="Pfam" id="PF02567">
    <property type="entry name" value="PhzC-PhzF"/>
    <property type="match status" value="1"/>
</dbReference>
<evidence type="ECO:0000256" key="1">
    <source>
        <dbReference type="ARBA" id="ARBA00008270"/>
    </source>
</evidence>
<dbReference type="GO" id="GO:0016853">
    <property type="term" value="F:isomerase activity"/>
    <property type="evidence" value="ECO:0007669"/>
    <property type="project" value="UniProtKB-KW"/>
</dbReference>
<comment type="similarity">
    <text evidence="1">Belongs to the PhzF family.</text>
</comment>
<evidence type="ECO:0000313" key="4">
    <source>
        <dbReference type="Proteomes" id="UP000198804"/>
    </source>
</evidence>
<dbReference type="STRING" id="414703.SAMN04488125_11767"/>
<organism evidence="3 4">
    <name type="scientific">Methylorubrum salsuginis</name>
    <dbReference type="NCBI Taxonomy" id="414703"/>
    <lineage>
        <taxon>Bacteria</taxon>
        <taxon>Pseudomonadati</taxon>
        <taxon>Pseudomonadota</taxon>
        <taxon>Alphaproteobacteria</taxon>
        <taxon>Hyphomicrobiales</taxon>
        <taxon>Methylobacteriaceae</taxon>
        <taxon>Methylorubrum</taxon>
    </lineage>
</organism>
<dbReference type="SUPFAM" id="SSF54506">
    <property type="entry name" value="Diaminopimelate epimerase-like"/>
    <property type="match status" value="1"/>
</dbReference>
<dbReference type="AlphaFoldDB" id="A0A1I4II68"/>
<dbReference type="NCBIfam" id="TIGR00654">
    <property type="entry name" value="PhzF_family"/>
    <property type="match status" value="1"/>
</dbReference>
<dbReference type="PANTHER" id="PTHR13774:SF32">
    <property type="entry name" value="ANTISENSE-ENHANCING SEQUENCE 1"/>
    <property type="match status" value="1"/>
</dbReference>
<name>A0A1I4II68_9HYPH</name>
<keyword evidence="4" id="KW-1185">Reference proteome</keyword>
<dbReference type="PANTHER" id="PTHR13774">
    <property type="entry name" value="PHENAZINE BIOSYNTHESIS PROTEIN"/>
    <property type="match status" value="1"/>
</dbReference>
<dbReference type="Proteomes" id="UP000198804">
    <property type="component" value="Unassembled WGS sequence"/>
</dbReference>
<sequence length="305" mass="32417">MPKRRFATLDVFTDRALAGNPLAVVLDSDGLDEAAMQAITREFNLSETVFVTPPSEARHRAGLRIFTPAHELPFAGHPTVGTAVLLALHDRAERPGADAVAFGLEERIGTVPCVVEPGADGRSGHARFKLPVLPRYLGEAAKPAALASALGLNPSDIGFNRHQPSRHGAGPHFTFVPLASREALDRAWISEAALARLFPREADALYLYTLDPEGIGRQYQARMFAPRLGVREDPATGSAAAAFAGVLMQFEPLGDGTHDVSIRQGVAMGRPSAIDLQLVITEGALRSVEIGGSAVVVSEGTLHVD</sequence>
<dbReference type="Gene3D" id="3.10.310.10">
    <property type="entry name" value="Diaminopimelate Epimerase, Chain A, domain 1"/>
    <property type="match status" value="2"/>
</dbReference>
<dbReference type="GO" id="GO:0005737">
    <property type="term" value="C:cytoplasm"/>
    <property type="evidence" value="ECO:0007669"/>
    <property type="project" value="TreeGrafter"/>
</dbReference>
<evidence type="ECO:0000313" key="3">
    <source>
        <dbReference type="EMBL" id="SFL53511.1"/>
    </source>
</evidence>